<organism evidence="2">
    <name type="scientific">Xenorhabdus bovienii str. puntauvense</name>
    <dbReference type="NCBI Taxonomy" id="1398201"/>
    <lineage>
        <taxon>Bacteria</taxon>
        <taxon>Pseudomonadati</taxon>
        <taxon>Pseudomonadota</taxon>
        <taxon>Gammaproteobacteria</taxon>
        <taxon>Enterobacterales</taxon>
        <taxon>Morganellaceae</taxon>
        <taxon>Xenorhabdus</taxon>
    </lineage>
</organism>
<evidence type="ECO:0008006" key="3">
    <source>
        <dbReference type="Google" id="ProtNLM"/>
    </source>
</evidence>
<dbReference type="RefSeq" id="WP_038217312.1">
    <property type="nucleotide sequence ID" value="NZ_CAWLWN010000203.1"/>
</dbReference>
<reference evidence="2" key="1">
    <citation type="submission" date="2013-07" db="EMBL/GenBank/DDBJ databases">
        <title>Sub-species coevolution in mutualistic symbiosis.</title>
        <authorList>
            <person name="Murfin K."/>
            <person name="Klassen J."/>
            <person name="Lee M."/>
            <person name="Forst S."/>
            <person name="Stock P."/>
            <person name="Goodrich-Blair H."/>
        </authorList>
    </citation>
    <scope>NUCLEOTIDE SEQUENCE [LARGE SCALE GENOMIC DNA]</scope>
    <source>
        <strain evidence="2">Puntauvense</strain>
    </source>
</reference>
<protein>
    <recommendedName>
        <fullName evidence="3">Transmembrane protein</fullName>
    </recommendedName>
</protein>
<accession>A0A077NDC5</accession>
<keyword evidence="1" id="KW-0812">Transmembrane</keyword>
<keyword evidence="1" id="KW-1133">Transmembrane helix</keyword>
<name>A0A077NDC5_XENBV</name>
<dbReference type="HOGENOM" id="CLU_918121_0_0_6"/>
<comment type="caution">
    <text evidence="2">The sequence shown here is derived from an EMBL/GenBank/DDBJ whole genome shotgun (WGS) entry which is preliminary data.</text>
</comment>
<proteinExistence type="predicted"/>
<dbReference type="EMBL" id="CBSW010000154">
    <property type="protein sequence ID" value="CDG96909.1"/>
    <property type="molecule type" value="Genomic_DNA"/>
</dbReference>
<evidence type="ECO:0000313" key="2">
    <source>
        <dbReference type="EMBL" id="CDG96909.1"/>
    </source>
</evidence>
<keyword evidence="1" id="KW-0472">Membrane</keyword>
<dbReference type="AlphaFoldDB" id="A0A077NDC5"/>
<dbReference type="Proteomes" id="UP000028511">
    <property type="component" value="Unassembled WGS sequence"/>
</dbReference>
<feature type="transmembrane region" description="Helical" evidence="1">
    <location>
        <begin position="70"/>
        <end position="90"/>
    </location>
</feature>
<sequence length="322" mass="37718">MSILIKKIFKKIFRVKTPPTEPLSTFGDPVLEQKLILLDNKTVKRAGFLDAINSKEYHFRHNLIRARKEVIVPVMIGFMLGLGFFINDFVKGWKANEEDLLWSVQNAKKRYGEQFYLNPNAPAYTKSLRVISDDKKISLTEYLYISYSKNSYYGEERAKRHLIIDASFGFFFLSANILIISIFLRLRKPANFIIDHERQLFYTWKKGKVYVSCYKELGVAFTNNILHFKCYGLNEKNEMTYQFFIPYLSLFNSDEDKIYILAFMSKYLLQGKEAVSSVDFKRQERLPWFRKQIKPADWETQITAIVAELDRLGPPKGATDPK</sequence>
<feature type="transmembrane region" description="Helical" evidence="1">
    <location>
        <begin position="162"/>
        <end position="184"/>
    </location>
</feature>
<gene>
    <name evidence="2" type="ORF">XBP1_2370013</name>
</gene>
<evidence type="ECO:0000256" key="1">
    <source>
        <dbReference type="SAM" id="Phobius"/>
    </source>
</evidence>